<accession>A0AB35Y7S8</accession>
<protein>
    <recommendedName>
        <fullName evidence="3">Phage tail protein</fullName>
    </recommendedName>
</protein>
<dbReference type="AlphaFoldDB" id="A0AB35Y7S8"/>
<dbReference type="Proteomes" id="UP001373196">
    <property type="component" value="Unassembled WGS sequence"/>
</dbReference>
<dbReference type="RefSeq" id="WP_339395289.1">
    <property type="nucleotide sequence ID" value="NZ_JBBFGL010000005.1"/>
</dbReference>
<proteinExistence type="predicted"/>
<comment type="caution">
    <text evidence="1">The sequence shown here is derived from an EMBL/GenBank/DDBJ whole genome shotgun (WGS) entry which is preliminary data.</text>
</comment>
<gene>
    <name evidence="1" type="ORF">WF834_06430</name>
</gene>
<reference evidence="1" key="1">
    <citation type="submission" date="2024-03" db="EMBL/GenBank/DDBJ databases">
        <authorList>
            <person name="Plomp N."/>
            <person name="Harmsen H.J."/>
        </authorList>
    </citation>
    <scope>NUCLEOTIDE SEQUENCE</scope>
    <source>
        <strain evidence="1">HTF-128</strain>
    </source>
</reference>
<organism evidence="1 2">
    <name type="scientific">Faecalibacterium wellingii</name>
    <dbReference type="NCBI Taxonomy" id="2929491"/>
    <lineage>
        <taxon>Bacteria</taxon>
        <taxon>Bacillati</taxon>
        <taxon>Bacillota</taxon>
        <taxon>Clostridia</taxon>
        <taxon>Eubacteriales</taxon>
        <taxon>Oscillospiraceae</taxon>
        <taxon>Faecalibacterium</taxon>
    </lineage>
</organism>
<sequence length="248" mass="26525">MAKFKSIVTDGGSEALTALIASGQKLILTRAAAGSGVAQVSPNTLTDLVNVENVSVSLSEKELVEGSPSIMQIPVQVTNEGLEANVWIREIGIFGLDISGNEILFCYGWLDGEDSDNVLPATTFEEDADTVHIHDLAVFITNQEAAAVSVQVGVGSFVTTAQMTAYAAPVLHTQAATTINETTGETTEQVQRRQDNDIQSILEQLNTGFTGTTVTHTFVSAQLQYWKGYDGTGIPEGILDQSLNRLYL</sequence>
<evidence type="ECO:0000313" key="2">
    <source>
        <dbReference type="Proteomes" id="UP001373196"/>
    </source>
</evidence>
<name>A0AB35Y7S8_9FIRM</name>
<evidence type="ECO:0008006" key="3">
    <source>
        <dbReference type="Google" id="ProtNLM"/>
    </source>
</evidence>
<evidence type="ECO:0000313" key="1">
    <source>
        <dbReference type="EMBL" id="MEJ5195818.1"/>
    </source>
</evidence>
<dbReference type="EMBL" id="JBBFGL010000005">
    <property type="protein sequence ID" value="MEJ5195818.1"/>
    <property type="molecule type" value="Genomic_DNA"/>
</dbReference>